<dbReference type="EMBL" id="JAATEN010000037">
    <property type="protein sequence ID" value="NJQ03962.1"/>
    <property type="molecule type" value="Genomic_DNA"/>
</dbReference>
<organism evidence="3 4">
    <name type="scientific">Streptomyces zingiberis</name>
    <dbReference type="NCBI Taxonomy" id="2053010"/>
    <lineage>
        <taxon>Bacteria</taxon>
        <taxon>Bacillati</taxon>
        <taxon>Actinomycetota</taxon>
        <taxon>Actinomycetes</taxon>
        <taxon>Kitasatosporales</taxon>
        <taxon>Streptomycetaceae</taxon>
        <taxon>Streptomyces</taxon>
    </lineage>
</organism>
<dbReference type="Gene3D" id="3.30.559.10">
    <property type="entry name" value="Chloramphenicol acetyltransferase-like domain"/>
    <property type="match status" value="1"/>
</dbReference>
<evidence type="ECO:0000259" key="1">
    <source>
        <dbReference type="Pfam" id="PF00501"/>
    </source>
</evidence>
<protein>
    <submittedName>
        <fullName evidence="3">AMP-binding protein</fullName>
    </submittedName>
</protein>
<evidence type="ECO:0000313" key="3">
    <source>
        <dbReference type="EMBL" id="NJQ03962.1"/>
    </source>
</evidence>
<dbReference type="InterPro" id="IPR023213">
    <property type="entry name" value="CAT-like_dom_sf"/>
</dbReference>
<sequence length="605" mass="64184">MTEVWPLSPLQEGLLFHAAFDDLGDHGDHGDHGPDVYTVQTVLAADGPVDPARLRASWEALVLRHAALRASFHRRRSGEAVQLITREVALPWRETDLSGLAEPEAAAETGRLAAAERAHRVDPAAPPLLRLHLIRRAPDRYRLVVTSHHLLMDGWSMPLLLDELTALYAAGGDASGLRTAPSYRDYLLWLGRQDKDAARAAWRAELAGTDEPTLVAGPVTAARAGAAPRRTSLRLPGATATALGELARRHGLTVNTVLQGAWALVLARLTGRTDVVFGSTVAGRPPELPGAEAMIGLFINTLPVRIRLDGAEPVVELLRRIQERQSALIAHQHLGLAEIQGIAGPGAGFDTLMVYENYPRPPADPATPETLRLTVAEAHQATHYPLTVGVLPGDGFRLDVTYRPDLVSERVGETAGRWLARVLERMVVDPWGPVGRLDVLEPADRARVVDGWGGTPGAEPVLPVPELVAGRVAAEPKAVAVSGEGRAVSYRELGEGSGRLAAFLAGVGVGRGDRVGVVLERSVGLPVVLLGVWRAGAAYVPVDVGWPAERVAGVLADAGVSVVLCERKTRGVVPESSGALVLEVDQPETVARLAASPGGLTVPVG</sequence>
<dbReference type="Gene3D" id="3.30.559.30">
    <property type="entry name" value="Nonribosomal peptide synthetase, condensation domain"/>
    <property type="match status" value="1"/>
</dbReference>
<name>A0ABX1C236_9ACTN</name>
<dbReference type="SUPFAM" id="SSF56801">
    <property type="entry name" value="Acetyl-CoA synthetase-like"/>
    <property type="match status" value="1"/>
</dbReference>
<reference evidence="3 4" key="1">
    <citation type="submission" date="2020-03" db="EMBL/GenBank/DDBJ databases">
        <title>WGS of actinomycetes isolated from Thailand.</title>
        <authorList>
            <person name="Thawai C."/>
        </authorList>
    </citation>
    <scope>NUCLEOTIDE SEQUENCE [LARGE SCALE GENOMIC DNA]</scope>
    <source>
        <strain evidence="3 4">PLAI 1-29</strain>
    </source>
</reference>
<dbReference type="Gene3D" id="3.40.50.980">
    <property type="match status" value="2"/>
</dbReference>
<accession>A0ABX1C236</accession>
<feature type="non-terminal residue" evidence="3">
    <location>
        <position position="605"/>
    </location>
</feature>
<dbReference type="Pfam" id="PF00668">
    <property type="entry name" value="Condensation"/>
    <property type="match status" value="1"/>
</dbReference>
<dbReference type="SUPFAM" id="SSF52777">
    <property type="entry name" value="CoA-dependent acyltransferases"/>
    <property type="match status" value="2"/>
</dbReference>
<dbReference type="CDD" id="cd19543">
    <property type="entry name" value="DCL_NRPS"/>
    <property type="match status" value="1"/>
</dbReference>
<proteinExistence type="predicted"/>
<evidence type="ECO:0000259" key="2">
    <source>
        <dbReference type="Pfam" id="PF00668"/>
    </source>
</evidence>
<dbReference type="PANTHER" id="PTHR45527">
    <property type="entry name" value="NONRIBOSOMAL PEPTIDE SYNTHETASE"/>
    <property type="match status" value="1"/>
</dbReference>
<keyword evidence="4" id="KW-1185">Reference proteome</keyword>
<comment type="caution">
    <text evidence="3">The sequence shown here is derived from an EMBL/GenBank/DDBJ whole genome shotgun (WGS) entry which is preliminary data.</text>
</comment>
<gene>
    <name evidence="3" type="ORF">HCK00_26510</name>
</gene>
<evidence type="ECO:0000313" key="4">
    <source>
        <dbReference type="Proteomes" id="UP000695264"/>
    </source>
</evidence>
<feature type="domain" description="Condensation" evidence="2">
    <location>
        <begin position="3"/>
        <end position="446"/>
    </location>
</feature>
<dbReference type="PANTHER" id="PTHR45527:SF1">
    <property type="entry name" value="FATTY ACID SYNTHASE"/>
    <property type="match status" value="1"/>
</dbReference>
<dbReference type="InterPro" id="IPR000873">
    <property type="entry name" value="AMP-dep_synth/lig_dom"/>
</dbReference>
<dbReference type="Proteomes" id="UP000695264">
    <property type="component" value="Unassembled WGS sequence"/>
</dbReference>
<dbReference type="Pfam" id="PF00501">
    <property type="entry name" value="AMP-binding"/>
    <property type="match status" value="1"/>
</dbReference>
<dbReference type="InterPro" id="IPR001242">
    <property type="entry name" value="Condensation_dom"/>
</dbReference>
<feature type="domain" description="AMP-dependent synthetase/ligase" evidence="1">
    <location>
        <begin position="471"/>
        <end position="569"/>
    </location>
</feature>